<dbReference type="InterPro" id="IPR041854">
    <property type="entry name" value="BFD-like_2Fe2S-bd_dom_sf"/>
</dbReference>
<accession>A0A1S7LJZ3</accession>
<protein>
    <recommendedName>
        <fullName evidence="2">CopZ zinc binding domain-containing protein</fullName>
    </recommendedName>
</protein>
<dbReference type="AlphaFoldDB" id="A0A1S7LJZ3"/>
<name>A0A1S7LJZ3_MAGMO</name>
<feature type="region of interest" description="Disordered" evidence="1">
    <location>
        <begin position="1"/>
        <end position="26"/>
    </location>
</feature>
<organism evidence="3">
    <name type="scientific">Magnetococcus massalia (strain MO-1)</name>
    <dbReference type="NCBI Taxonomy" id="451514"/>
    <lineage>
        <taxon>Bacteria</taxon>
        <taxon>Pseudomonadati</taxon>
        <taxon>Pseudomonadota</taxon>
        <taxon>Magnetococcia</taxon>
        <taxon>Magnetococcales</taxon>
        <taxon>Magnetococcaceae</taxon>
        <taxon>Magnetococcus</taxon>
    </lineage>
</organism>
<feature type="compositionally biased region" description="Basic and acidic residues" evidence="1">
    <location>
        <begin position="1"/>
        <end position="14"/>
    </location>
</feature>
<sequence length="184" mass="20560">MGMEGEAEKPKTESDDPVACAKTPPPRCPACEGEGAEVPHVTPRFTLKSPFRKSVLEQGHYHFCATPTCDVVYYACDGQHQFTTAQLINRVTVKDEDPKTPLCYCYRILKEHALRQLEKQGNSDVVALIKGRMQERPSQCLKFNPRGHCCTGDIEQWLQKQGVELAENPEGDDCCRSESDGSSR</sequence>
<dbReference type="Pfam" id="PF18423">
    <property type="entry name" value="zf_CopZ"/>
    <property type="match status" value="1"/>
</dbReference>
<dbReference type="InterPro" id="IPR040890">
    <property type="entry name" value="Znf_CopZ"/>
</dbReference>
<evidence type="ECO:0000313" key="3">
    <source>
        <dbReference type="EMBL" id="CRH06484.1"/>
    </source>
</evidence>
<evidence type="ECO:0000259" key="2">
    <source>
        <dbReference type="Pfam" id="PF18423"/>
    </source>
</evidence>
<reference evidence="3" key="1">
    <citation type="submission" date="2015-04" db="EMBL/GenBank/DDBJ databases">
        <authorList>
            <person name="Syromyatnikov M.Y."/>
            <person name="Popov V.N."/>
        </authorList>
    </citation>
    <scope>NUCLEOTIDE SEQUENCE</scope>
    <source>
        <strain evidence="3">MO-1</strain>
    </source>
</reference>
<dbReference type="EMBL" id="LO017727">
    <property type="protein sequence ID" value="CRH06484.1"/>
    <property type="molecule type" value="Genomic_DNA"/>
</dbReference>
<dbReference type="Gene3D" id="1.10.10.1100">
    <property type="entry name" value="BFD-like [2Fe-2S]-binding domain"/>
    <property type="match status" value="1"/>
</dbReference>
<gene>
    <name evidence="3" type="ORF">MAGMO_2322</name>
</gene>
<feature type="domain" description="CopZ zinc binding" evidence="2">
    <location>
        <begin position="27"/>
        <end position="87"/>
    </location>
</feature>
<dbReference type="Gene3D" id="2.20.25.270">
    <property type="match status" value="1"/>
</dbReference>
<evidence type="ECO:0000256" key="1">
    <source>
        <dbReference type="SAM" id="MobiDB-lite"/>
    </source>
</evidence>
<proteinExistence type="predicted"/>